<proteinExistence type="predicted"/>
<evidence type="ECO:0000313" key="2">
    <source>
        <dbReference type="Proteomes" id="UP000621307"/>
    </source>
</evidence>
<keyword evidence="2" id="KW-1185">Reference proteome</keyword>
<dbReference type="EMBL" id="JACJQL010000006">
    <property type="protein sequence ID" value="MBD2250992.1"/>
    <property type="molecule type" value="Genomic_DNA"/>
</dbReference>
<protein>
    <recommendedName>
        <fullName evidence="3">CopG family transcriptional regulator</fullName>
    </recommendedName>
</protein>
<dbReference type="Proteomes" id="UP000621307">
    <property type="component" value="Unassembled WGS sequence"/>
</dbReference>
<gene>
    <name evidence="1" type="ORF">H6G14_06685</name>
</gene>
<reference evidence="1 2" key="1">
    <citation type="journal article" date="2020" name="ISME J.">
        <title>Comparative genomics reveals insights into cyanobacterial evolution and habitat adaptation.</title>
        <authorList>
            <person name="Chen M.Y."/>
            <person name="Teng W.K."/>
            <person name="Zhao L."/>
            <person name="Hu C.X."/>
            <person name="Zhou Y.K."/>
            <person name="Han B.P."/>
            <person name="Song L.R."/>
            <person name="Shu W.S."/>
        </authorList>
    </citation>
    <scope>NUCLEOTIDE SEQUENCE [LARGE SCALE GENOMIC DNA]</scope>
    <source>
        <strain evidence="1 2">FACHB-3921</strain>
    </source>
</reference>
<comment type="caution">
    <text evidence="1">The sequence shown here is derived from an EMBL/GenBank/DDBJ whole genome shotgun (WGS) entry which is preliminary data.</text>
</comment>
<evidence type="ECO:0008006" key="3">
    <source>
        <dbReference type="Google" id="ProtNLM"/>
    </source>
</evidence>
<evidence type="ECO:0000313" key="1">
    <source>
        <dbReference type="EMBL" id="MBD2250992.1"/>
    </source>
</evidence>
<dbReference type="RefSeq" id="WP_190566315.1">
    <property type="nucleotide sequence ID" value="NZ_JACJQL010000006.1"/>
</dbReference>
<organism evidence="1 2">
    <name type="scientific">Nostoc parmelioides FACHB-3921</name>
    <dbReference type="NCBI Taxonomy" id="2692909"/>
    <lineage>
        <taxon>Bacteria</taxon>
        <taxon>Bacillati</taxon>
        <taxon>Cyanobacteriota</taxon>
        <taxon>Cyanophyceae</taxon>
        <taxon>Nostocales</taxon>
        <taxon>Nostocaceae</taxon>
        <taxon>Nostoc</taxon>
    </lineage>
</organism>
<accession>A0ABR8BA80</accession>
<name>A0ABR8BA80_9NOSO</name>
<sequence>MTKKQIAIRVDQSTDNWLHDVAQSNNQTVSEVIRGFIKHHQNIHRGTRLVLDELSGLEPQEALLTLDAVIEQLRDKINGK</sequence>